<reference evidence="2 3" key="1">
    <citation type="journal article" date="2019" name="Sci. Rep.">
        <title>Orb-weaving spider Araneus ventricosus genome elucidates the spidroin gene catalogue.</title>
        <authorList>
            <person name="Kono N."/>
            <person name="Nakamura H."/>
            <person name="Ohtoshi R."/>
            <person name="Moran D.A.P."/>
            <person name="Shinohara A."/>
            <person name="Yoshida Y."/>
            <person name="Fujiwara M."/>
            <person name="Mori M."/>
            <person name="Tomita M."/>
            <person name="Arakawa K."/>
        </authorList>
    </citation>
    <scope>NUCLEOTIDE SEQUENCE [LARGE SCALE GENOMIC DNA]</scope>
</reference>
<sequence length="155" mass="17621">MKVKRRLPWSPMPLQRPHGRTASGRFTRWLWSVEMAAKTVIAGAMRSRSVAAAAEPATPYKVGSQQKAGGTGECRRKKDKANCRRHVTVSIAPRRHQDSANGSNDGRRPARSLREMPPWYHKRLVKGEIFAKTYAMKYNTAVLRRKVRAADRRIL</sequence>
<evidence type="ECO:0000313" key="2">
    <source>
        <dbReference type="EMBL" id="GBM31955.1"/>
    </source>
</evidence>
<feature type="compositionally biased region" description="Basic and acidic residues" evidence="1">
    <location>
        <begin position="105"/>
        <end position="114"/>
    </location>
</feature>
<proteinExistence type="predicted"/>
<evidence type="ECO:0000313" key="3">
    <source>
        <dbReference type="Proteomes" id="UP000499080"/>
    </source>
</evidence>
<dbReference type="Proteomes" id="UP000499080">
    <property type="component" value="Unassembled WGS sequence"/>
</dbReference>
<dbReference type="EMBL" id="BGPR01000694">
    <property type="protein sequence ID" value="GBM31955.1"/>
    <property type="molecule type" value="Genomic_DNA"/>
</dbReference>
<protein>
    <submittedName>
        <fullName evidence="2">Uncharacterized protein</fullName>
    </submittedName>
</protein>
<comment type="caution">
    <text evidence="2">The sequence shown here is derived from an EMBL/GenBank/DDBJ whole genome shotgun (WGS) entry which is preliminary data.</text>
</comment>
<feature type="region of interest" description="Disordered" evidence="1">
    <location>
        <begin position="1"/>
        <end position="21"/>
    </location>
</feature>
<evidence type="ECO:0000256" key="1">
    <source>
        <dbReference type="SAM" id="MobiDB-lite"/>
    </source>
</evidence>
<feature type="compositionally biased region" description="Basic and acidic residues" evidence="1">
    <location>
        <begin position="73"/>
        <end position="82"/>
    </location>
</feature>
<keyword evidence="3" id="KW-1185">Reference proteome</keyword>
<feature type="region of interest" description="Disordered" evidence="1">
    <location>
        <begin position="53"/>
        <end position="114"/>
    </location>
</feature>
<organism evidence="2 3">
    <name type="scientific">Araneus ventricosus</name>
    <name type="common">Orbweaver spider</name>
    <name type="synonym">Epeira ventricosa</name>
    <dbReference type="NCBI Taxonomy" id="182803"/>
    <lineage>
        <taxon>Eukaryota</taxon>
        <taxon>Metazoa</taxon>
        <taxon>Ecdysozoa</taxon>
        <taxon>Arthropoda</taxon>
        <taxon>Chelicerata</taxon>
        <taxon>Arachnida</taxon>
        <taxon>Araneae</taxon>
        <taxon>Araneomorphae</taxon>
        <taxon>Entelegynae</taxon>
        <taxon>Araneoidea</taxon>
        <taxon>Araneidae</taxon>
        <taxon>Araneus</taxon>
    </lineage>
</organism>
<dbReference type="AlphaFoldDB" id="A0A4Y2EVL7"/>
<accession>A0A4Y2EVL7</accession>
<gene>
    <name evidence="2" type="ORF">AVEN_74252_1</name>
</gene>
<name>A0A4Y2EVL7_ARAVE</name>